<dbReference type="Gene3D" id="3.40.970.40">
    <property type="entry name" value="fibrinogen binding protein from staphylococcus aureus domain like"/>
    <property type="match status" value="1"/>
</dbReference>
<evidence type="ECO:0000256" key="5">
    <source>
        <dbReference type="HAMAP-Rule" id="MF_00844"/>
    </source>
</evidence>
<dbReference type="Proteomes" id="UP000016629">
    <property type="component" value="Chromosome"/>
</dbReference>
<dbReference type="GO" id="GO:0000049">
    <property type="term" value="F:tRNA binding"/>
    <property type="evidence" value="ECO:0007669"/>
    <property type="project" value="UniProtKB-UniRule"/>
</dbReference>
<sequence>MSFDGLFTHAMVHELSQLLTGGRIARINQPYPAEMVMVVRANRKNHPLLISANPTYPRLQITAVPYKNPAVPSNFTMTLRKYLEGALIDSISQVDNDRIVEFTFTTRDELGDTQHLKLIVEIMARHSNVSLVNQETGKIIDTIKHVGSDQNRVRLLLPGALFRMPPKQERTNPYLPNQHYPKLFSQFQGDQAGLAKALQHQYQGFGKDSAAELAAELLAADNLPTAYEGFLRHFEHPEPVLIEDQRGKQRFEAFPPLDPTGLTITHFATLSELLDGYYAAKAEHDRTKELAGQVLKVVNNELKKDKRKVKKLNQELADAESADDYRIRGELLTTYLGQLKAGMTEIELPNFYDENRPLQIQLAPELSPSKNAQRYFTRYNKLKASVAYDQEQLALANEEINYFENIVSQINIASPADVQEIRLELEQQGYLRVRRQKGKKQRKVQPAKPELFHTSDGSEVLVGKNNLQNDRLSFKLANKNDLWFHVKDIPGSHVVLRNPAPSDETILEVAQLAAYFSKGRDSDNVPVDYLPVKRLHKPNGAKPGFVTFRGQKTLSVTPKRLPKSTTTD</sequence>
<keyword evidence="2 5" id="KW-0699">rRNA-binding</keyword>
<dbReference type="GO" id="GO:0072344">
    <property type="term" value="P:rescue of stalled ribosome"/>
    <property type="evidence" value="ECO:0007669"/>
    <property type="project" value="UniProtKB-UniRule"/>
</dbReference>
<dbReference type="EMBL" id="CP011536">
    <property type="protein sequence ID" value="AKM51486.1"/>
    <property type="molecule type" value="Genomic_DNA"/>
</dbReference>
<dbReference type="AlphaFoldDB" id="A0A806T6J9"/>
<evidence type="ECO:0000256" key="2">
    <source>
        <dbReference type="ARBA" id="ARBA00022730"/>
    </source>
</evidence>
<reference evidence="7 8" key="2">
    <citation type="journal article" name="FEMS Microbiol. Lett.">
        <title>Lactobacillus fermentum 3872 genome sequencing reveals plasmid and chromosomal genes potentially involved in a probiotic activity.</title>
        <authorList>
            <person name="Lehri B."/>
            <person name="Seddon A.M."/>
            <person name="Karlyshev A.V."/>
        </authorList>
    </citation>
    <scope>NUCLEOTIDE SEQUENCE [LARGE SCALE GENOMIC DNA]</scope>
    <source>
        <strain evidence="7 8">3872</strain>
    </source>
</reference>
<feature type="coiled-coil region" evidence="5">
    <location>
        <begin position="295"/>
        <end position="322"/>
    </location>
</feature>
<evidence type="ECO:0000256" key="1">
    <source>
        <dbReference type="ARBA" id="ARBA00022555"/>
    </source>
</evidence>
<name>A0A806T6J9_LIMFE</name>
<comment type="function">
    <text evidence="5">Key component of the ribosome quality control system (RQC), a ribosome-associated complex that mediates the extraction of incompletely synthesized nascent chains from stalled ribosomes and their subsequent degradation. RqcH recruits Ala-charged tRNA, and with RqcP directs the elongation of stalled nascent chains on 50S ribosomal subunits, leading to non-templated C-terminal alanine extensions (Ala tail). The Ala tail promotes nascent chain degradation. May add between 1 and at least 8 Ala residues. Binds to stalled 50S ribosomal subunits.</text>
</comment>
<dbReference type="InterPro" id="IPR043682">
    <property type="entry name" value="RqcH_bacterial"/>
</dbReference>
<dbReference type="HAMAP" id="MF_00844_B">
    <property type="entry name" value="RqcH_B"/>
    <property type="match status" value="1"/>
</dbReference>
<dbReference type="SMR" id="A0A806T6J9"/>
<dbReference type="PANTHER" id="PTHR15239:SF6">
    <property type="entry name" value="RIBOSOME QUALITY CONTROL COMPLEX SUBUNIT NEMF"/>
    <property type="match status" value="1"/>
</dbReference>
<evidence type="ECO:0000256" key="4">
    <source>
        <dbReference type="ARBA" id="ARBA00022917"/>
    </source>
</evidence>
<evidence type="ECO:0000259" key="6">
    <source>
        <dbReference type="Pfam" id="PF05670"/>
    </source>
</evidence>
<dbReference type="GO" id="GO:1990112">
    <property type="term" value="C:RQC complex"/>
    <property type="evidence" value="ECO:0007669"/>
    <property type="project" value="TreeGrafter"/>
</dbReference>
<dbReference type="FunFam" id="2.30.310.10:FF:000004">
    <property type="entry name" value="Fibronectin-binding protein A"/>
    <property type="match status" value="1"/>
</dbReference>
<dbReference type="Gene3D" id="2.30.310.10">
    <property type="entry name" value="ibrinogen binding protein from staphylococcus aureus domain"/>
    <property type="match status" value="1"/>
</dbReference>
<evidence type="ECO:0000313" key="7">
    <source>
        <dbReference type="EMBL" id="AKM51486.1"/>
    </source>
</evidence>
<dbReference type="GO" id="GO:0019843">
    <property type="term" value="F:rRNA binding"/>
    <property type="evidence" value="ECO:0007669"/>
    <property type="project" value="UniProtKB-UniRule"/>
</dbReference>
<reference evidence="7 8" key="1">
    <citation type="journal article" date="2013" name="Genome Announc.">
        <title>Draft Genome Sequence of Lactobacillus fermentum Strain 3872.</title>
        <authorList>
            <person name="Karlyshev A.V."/>
            <person name="Raju K."/>
            <person name="Abramov V.M."/>
        </authorList>
    </citation>
    <scope>NUCLEOTIDE SEQUENCE [LARGE SCALE GENOMIC DNA]</scope>
    <source>
        <strain evidence="7 8">3872</strain>
    </source>
</reference>
<dbReference type="Pfam" id="PF05670">
    <property type="entry name" value="NFACT-R_1"/>
    <property type="match status" value="1"/>
</dbReference>
<dbReference type="PANTHER" id="PTHR15239">
    <property type="entry name" value="NUCLEAR EXPORT MEDIATOR FACTOR NEMF"/>
    <property type="match status" value="1"/>
</dbReference>
<comment type="similarity">
    <text evidence="5">Belongs to the NEMF family.</text>
</comment>
<protein>
    <recommendedName>
        <fullName evidence="5">Rqc2 homolog RqcH</fullName>
        <shortName evidence="5">RqcH</shortName>
    </recommendedName>
</protein>
<comment type="subunit">
    <text evidence="5">Associates with stalled 50S ribosomal subunits. Binds to RqcP.</text>
</comment>
<dbReference type="GO" id="GO:0043023">
    <property type="term" value="F:ribosomal large subunit binding"/>
    <property type="evidence" value="ECO:0007669"/>
    <property type="project" value="UniProtKB-UniRule"/>
</dbReference>
<keyword evidence="1 5" id="KW-0820">tRNA-binding</keyword>
<dbReference type="InterPro" id="IPR008532">
    <property type="entry name" value="NFACT_RNA-bd"/>
</dbReference>
<dbReference type="RefSeq" id="WP_021350292.1">
    <property type="nucleotide sequence ID" value="NZ_CP011536.1"/>
</dbReference>
<dbReference type="Pfam" id="PF05833">
    <property type="entry name" value="NFACT_N"/>
    <property type="match status" value="1"/>
</dbReference>
<dbReference type="InterPro" id="IPR051608">
    <property type="entry name" value="RQC_Subunit_NEMF"/>
</dbReference>
<gene>
    <name evidence="5" type="primary">rqcH</name>
    <name evidence="7" type="ORF">N573_007230</name>
</gene>
<feature type="domain" description="NFACT RNA-binding" evidence="6">
    <location>
        <begin position="451"/>
        <end position="549"/>
    </location>
</feature>
<evidence type="ECO:0000256" key="3">
    <source>
        <dbReference type="ARBA" id="ARBA00022884"/>
    </source>
</evidence>
<keyword evidence="3 5" id="KW-0694">RNA-binding</keyword>
<proteinExistence type="inferred from homology"/>
<accession>A0A806T6J9</accession>
<keyword evidence="5" id="KW-0175">Coiled coil</keyword>
<organism evidence="7 8">
    <name type="scientific">Limosilactobacillus fermentum 3872</name>
    <dbReference type="NCBI Taxonomy" id="1381124"/>
    <lineage>
        <taxon>Bacteria</taxon>
        <taxon>Bacillati</taxon>
        <taxon>Bacillota</taxon>
        <taxon>Bacilli</taxon>
        <taxon>Lactobacillales</taxon>
        <taxon>Lactobacillaceae</taxon>
        <taxon>Limosilactobacillus</taxon>
    </lineage>
</organism>
<evidence type="ECO:0000313" key="8">
    <source>
        <dbReference type="Proteomes" id="UP000016629"/>
    </source>
</evidence>
<keyword evidence="4 5" id="KW-0648">Protein biosynthesis</keyword>